<dbReference type="HOGENOM" id="CLU_184190_1_0_2"/>
<dbReference type="EMBL" id="CP001404">
    <property type="protein sequence ID" value="ACP49473.1"/>
    <property type="molecule type" value="Genomic_DNA"/>
</dbReference>
<reference evidence="1 2" key="1">
    <citation type="journal article" date="2009" name="Proc. Natl. Acad. Sci. U.S.A.">
        <title>Biogeography of the Sulfolobus islandicus pan-genome.</title>
        <authorList>
            <person name="Reno M.L."/>
            <person name="Held N.L."/>
            <person name="Fields C.J."/>
            <person name="Burke P.V."/>
            <person name="Whitaker R.J."/>
        </authorList>
    </citation>
    <scope>NUCLEOTIDE SEQUENCE [LARGE SCALE GENOMIC DNA]</scope>
    <source>
        <strain evidence="2">Y.N.15.51 / Yellowstone #2</strain>
    </source>
</reference>
<name>C3NL00_SACI1</name>
<protein>
    <submittedName>
        <fullName evidence="1">ORF in partial transposon ISC1217</fullName>
    </submittedName>
</protein>
<evidence type="ECO:0000313" key="1">
    <source>
        <dbReference type="EMBL" id="ACP49473.1"/>
    </source>
</evidence>
<organism evidence="1 2">
    <name type="scientific">Saccharolobus islandicus (strain Y.N.15.51 / Yellowstone #2)</name>
    <name type="common">Sulfolobus islandicus</name>
    <dbReference type="NCBI Taxonomy" id="419942"/>
    <lineage>
        <taxon>Archaea</taxon>
        <taxon>Thermoproteota</taxon>
        <taxon>Thermoprotei</taxon>
        <taxon>Sulfolobales</taxon>
        <taxon>Sulfolobaceae</taxon>
        <taxon>Saccharolobus</taxon>
    </lineage>
</organism>
<dbReference type="Proteomes" id="UP000006818">
    <property type="component" value="Chromosome"/>
</dbReference>
<accession>C3NL00</accession>
<evidence type="ECO:0000313" key="2">
    <source>
        <dbReference type="Proteomes" id="UP000006818"/>
    </source>
</evidence>
<dbReference type="AlphaFoldDB" id="C3NL00"/>
<gene>
    <name evidence="1" type="ordered locus">YN1551_3278</name>
</gene>
<sequence length="44" mass="5053">MLVVLLLKYFTGLNLGAKTIARLIKSIYQASGEIKKLFKRKRKT</sequence>
<proteinExistence type="predicted"/>
<dbReference type="KEGG" id="sin:YN1551_3278"/>